<organism evidence="2 3">
    <name type="scientific">Mariprofundus ferrinatatus</name>
    <dbReference type="NCBI Taxonomy" id="1921087"/>
    <lineage>
        <taxon>Bacteria</taxon>
        <taxon>Pseudomonadati</taxon>
        <taxon>Pseudomonadota</taxon>
        <taxon>Candidatius Mariprofundia</taxon>
        <taxon>Mariprofundales</taxon>
        <taxon>Mariprofundaceae</taxon>
        <taxon>Mariprofundus</taxon>
    </lineage>
</organism>
<dbReference type="Pfam" id="PF00814">
    <property type="entry name" value="TsaD"/>
    <property type="match status" value="1"/>
</dbReference>
<dbReference type="AlphaFoldDB" id="A0A2K8L9H4"/>
<dbReference type="Proteomes" id="UP000231637">
    <property type="component" value="Chromosome"/>
</dbReference>
<dbReference type="EMBL" id="CP018800">
    <property type="protein sequence ID" value="ATX80926.1"/>
    <property type="molecule type" value="Genomic_DNA"/>
</dbReference>
<feature type="domain" description="Gcp-like" evidence="1">
    <location>
        <begin position="33"/>
        <end position="131"/>
    </location>
</feature>
<dbReference type="Gene3D" id="3.30.420.40">
    <property type="match status" value="2"/>
</dbReference>
<name>A0A2K8L9H4_9PROT</name>
<evidence type="ECO:0000259" key="1">
    <source>
        <dbReference type="Pfam" id="PF00814"/>
    </source>
</evidence>
<dbReference type="InterPro" id="IPR022496">
    <property type="entry name" value="T6A_TsaB"/>
</dbReference>
<keyword evidence="3" id="KW-1185">Reference proteome</keyword>
<dbReference type="InterPro" id="IPR043129">
    <property type="entry name" value="ATPase_NBD"/>
</dbReference>
<dbReference type="OrthoDB" id="9782405at2"/>
<dbReference type="SUPFAM" id="SSF53067">
    <property type="entry name" value="Actin-like ATPase domain"/>
    <property type="match status" value="1"/>
</dbReference>
<evidence type="ECO:0000313" key="3">
    <source>
        <dbReference type="Proteomes" id="UP000231637"/>
    </source>
</evidence>
<proteinExistence type="predicted"/>
<dbReference type="RefSeq" id="WP_100264461.1">
    <property type="nucleotide sequence ID" value="NZ_CP018800.1"/>
</dbReference>
<dbReference type="InterPro" id="IPR000905">
    <property type="entry name" value="Gcp-like_dom"/>
</dbReference>
<dbReference type="KEGG" id="mfn:Ga0123462_0047"/>
<dbReference type="NCBIfam" id="TIGR03725">
    <property type="entry name" value="T6A_YeaZ"/>
    <property type="match status" value="1"/>
</dbReference>
<evidence type="ECO:0000313" key="2">
    <source>
        <dbReference type="EMBL" id="ATX80926.1"/>
    </source>
</evidence>
<reference evidence="2 3" key="1">
    <citation type="submission" date="2016-12" db="EMBL/GenBank/DDBJ databases">
        <title>Isolation and genomic insights into novel planktonic Zetaproteobacteria from stratified waters of the Chesapeake Bay.</title>
        <authorList>
            <person name="McAllister S.M."/>
            <person name="Kato S."/>
            <person name="Chan C.S."/>
            <person name="Chiu B.K."/>
            <person name="Field E.K."/>
        </authorList>
    </citation>
    <scope>NUCLEOTIDE SEQUENCE [LARGE SCALE GENOMIC DNA]</scope>
    <source>
        <strain evidence="2 3">CP-8</strain>
    </source>
</reference>
<accession>A0A2K8L9H4</accession>
<gene>
    <name evidence="2" type="ORF">Ga0123462_0047</name>
</gene>
<protein>
    <submittedName>
        <fullName evidence="2">tRNA threonylcarbamoyladenosine biosynthesis protein TsaB</fullName>
    </submittedName>
</protein>
<sequence>MNQDSNVLALDTAFGEISAAIHTARGDFLAAMPADHGKTRSVSIIPMLDGLLSEAGLSWKELDLLSLGAGPGSFTGLRIAAATLAGINSGMNLPILHLSSLAITARQAESSDPIWVLEDARAGEAFIGHYQAEVALDEDRCLTWAEVASEIIPGLYVCHSEPQGSLTGWQRLPLTVSRAKALLAATLAEMDMANVAMLPRYPDPVYLQRSQAEKNVHV</sequence>
<dbReference type="GO" id="GO:0002949">
    <property type="term" value="P:tRNA threonylcarbamoyladenosine modification"/>
    <property type="evidence" value="ECO:0007669"/>
    <property type="project" value="InterPro"/>
</dbReference>